<reference evidence="1 2" key="1">
    <citation type="journal article" date="2022" name="Genome Biol. Evol.">
        <title>Host diet, physiology and behaviors set the stage for Lachnospiraceae cladogenesis.</title>
        <authorList>
            <person name="Vera-Ponce De Leon A."/>
            <person name="Schneider M."/>
            <person name="Jahnes B.C."/>
            <person name="Sadowski V."/>
            <person name="Camuy-Velez L.A."/>
            <person name="Duan J."/>
            <person name="Sabree Z.L."/>
        </authorList>
    </citation>
    <scope>NUCLEOTIDE SEQUENCE [LARGE SCALE GENOMIC DNA]</scope>
    <source>
        <strain evidence="1 2">PAL113</strain>
    </source>
</reference>
<proteinExistence type="predicted"/>
<organism evidence="1 2">
    <name type="scientific">Aequitasia blattaphilus</name>
    <dbReference type="NCBI Taxonomy" id="2949332"/>
    <lineage>
        <taxon>Bacteria</taxon>
        <taxon>Bacillati</taxon>
        <taxon>Bacillota</taxon>
        <taxon>Clostridia</taxon>
        <taxon>Lachnospirales</taxon>
        <taxon>Lachnospiraceae</taxon>
        <taxon>Aequitasia</taxon>
    </lineage>
</organism>
<dbReference type="RefSeq" id="WP_262065274.1">
    <property type="nucleotide sequence ID" value="NZ_JAMXOD010000003.1"/>
</dbReference>
<comment type="caution">
    <text evidence="1">The sequence shown here is derived from an EMBL/GenBank/DDBJ whole genome shotgun (WGS) entry which is preliminary data.</text>
</comment>
<dbReference type="SUPFAM" id="SSF52540">
    <property type="entry name" value="P-loop containing nucleoside triphosphate hydrolases"/>
    <property type="match status" value="1"/>
</dbReference>
<keyword evidence="2" id="KW-1185">Reference proteome</keyword>
<dbReference type="EMBL" id="JAMZFW010000003">
    <property type="protein sequence ID" value="MCP1101492.1"/>
    <property type="molecule type" value="Genomic_DNA"/>
</dbReference>
<sequence length="204" mass="22988">MSNHVVISIGRQFGSGGHEVGKRLASRLGIPFYDKNLVSMAAEQLEISNITAATLDEKALDYFLSTYENTDEKEPDESSLPLSEQMYLTQSKIIKNLAEKGPCVIVGRCTDYLLRDCKNCVAVFIYGNEEDKVSRIADMYGISEKKARDKIKKVDAERKYYYENHTGKVWGSIETHPMLFNTSLIGIEDVVAVLESVYKIKTNK</sequence>
<dbReference type="Proteomes" id="UP001523566">
    <property type="component" value="Unassembled WGS sequence"/>
</dbReference>
<dbReference type="Gene3D" id="3.40.50.300">
    <property type="entry name" value="P-loop containing nucleotide triphosphate hydrolases"/>
    <property type="match status" value="1"/>
</dbReference>
<dbReference type="Pfam" id="PF13189">
    <property type="entry name" value="Cytidylate_kin2"/>
    <property type="match status" value="1"/>
</dbReference>
<protein>
    <submittedName>
        <fullName evidence="1">Cytidylate kinase-like family protein</fullName>
    </submittedName>
</protein>
<evidence type="ECO:0000313" key="2">
    <source>
        <dbReference type="Proteomes" id="UP001523566"/>
    </source>
</evidence>
<accession>A0ABT1E926</accession>
<gene>
    <name evidence="1" type="ORF">NK125_03570</name>
</gene>
<evidence type="ECO:0000313" key="1">
    <source>
        <dbReference type="EMBL" id="MCP1101492.1"/>
    </source>
</evidence>
<dbReference type="InterPro" id="IPR027417">
    <property type="entry name" value="P-loop_NTPase"/>
</dbReference>
<name>A0ABT1E926_9FIRM</name>